<evidence type="ECO:0000256" key="5">
    <source>
        <dbReference type="ARBA" id="ARBA00022525"/>
    </source>
</evidence>
<dbReference type="Proteomes" id="UP000762676">
    <property type="component" value="Unassembled WGS sequence"/>
</dbReference>
<evidence type="ECO:0000256" key="6">
    <source>
        <dbReference type="ARBA" id="ARBA00022723"/>
    </source>
</evidence>
<evidence type="ECO:0000313" key="13">
    <source>
        <dbReference type="EMBL" id="GFR76254.1"/>
    </source>
</evidence>
<keyword evidence="14" id="KW-1185">Reference proteome</keyword>
<sequence length="511" mass="57595">MDEQVLRDPSLKTRPIVAMVTASTVVVVAAMVTTVVILNLDSTTVTEATPLPFSGRGYNREEYMAARQSLLAKDQGRALGAKLKLNAKEQILNGILLKEKKEIMEKARVDRVLYTPALSFFKSKDWMEKTDTFKIIRKMPKGAALHLHEPAIASMDWLVKNLTYRPNIYMCTNKQGLILINTFQSPPSDPDCPWKLVSAERAKAQSIEEFDHTMRRSLSFIKTDPLTSFNGTNGAWDRFNLWFQQYTEIDGTVHNATFGAEMYKNATEMFVATHPDFFGAKIIMSGLRFKSKKDIADEVKTAMALRRKFPDFVLGYDLVAQEDPLNPLLFYLDGLLFPTQQSLDNAVPYFFHAGETKWEGTDVDENLIDALLLNTTRIGHGYALAKHPELADLVKERGIAVEVNPISNQVLGLVEDLRNHAMVPLLADDFPLVISSDDPATWEALPLTHDFFVAFMDLSSQDMGLGFLKQLAINSIRYSALSKNEKESLMSMWQIKWDKFVEDAVDQFSSG</sequence>
<dbReference type="InterPro" id="IPR032466">
    <property type="entry name" value="Metal_Hydrolase"/>
</dbReference>
<dbReference type="GO" id="GO:0046103">
    <property type="term" value="P:inosine biosynthetic process"/>
    <property type="evidence" value="ECO:0007669"/>
    <property type="project" value="TreeGrafter"/>
</dbReference>
<dbReference type="PANTHER" id="PTHR11409">
    <property type="entry name" value="ADENOSINE DEAMINASE"/>
    <property type="match status" value="1"/>
</dbReference>
<feature type="domain" description="Adenosine/AMP deaminase N-terminal" evidence="12">
    <location>
        <begin position="60"/>
        <end position="136"/>
    </location>
</feature>
<dbReference type="InterPro" id="IPR013659">
    <property type="entry name" value="A_deaminase_N"/>
</dbReference>
<keyword evidence="8" id="KW-0378">Hydrolase</keyword>
<evidence type="ECO:0000256" key="1">
    <source>
        <dbReference type="ARBA" id="ARBA00001947"/>
    </source>
</evidence>
<dbReference type="Gene3D" id="3.20.20.140">
    <property type="entry name" value="Metal-dependent hydrolases"/>
    <property type="match status" value="1"/>
</dbReference>
<dbReference type="GO" id="GO:0046872">
    <property type="term" value="F:metal ion binding"/>
    <property type="evidence" value="ECO:0007669"/>
    <property type="project" value="UniProtKB-KW"/>
</dbReference>
<comment type="caution">
    <text evidence="13">The sequence shown here is derived from an EMBL/GenBank/DDBJ whole genome shotgun (WGS) entry which is preliminary data.</text>
</comment>
<feature type="domain" description="Adenosine deaminase" evidence="11">
    <location>
        <begin position="280"/>
        <end position="491"/>
    </location>
</feature>
<proteinExistence type="inferred from homology"/>
<dbReference type="InterPro" id="IPR001365">
    <property type="entry name" value="A_deaminase_dom"/>
</dbReference>
<evidence type="ECO:0000259" key="11">
    <source>
        <dbReference type="Pfam" id="PF00962"/>
    </source>
</evidence>
<gene>
    <name evidence="13" type="ORF">ElyMa_003940100</name>
</gene>
<dbReference type="SUPFAM" id="SSF51556">
    <property type="entry name" value="Metallo-dependent hydrolases"/>
    <property type="match status" value="1"/>
</dbReference>
<keyword evidence="10" id="KW-1133">Transmembrane helix</keyword>
<reference evidence="13 14" key="1">
    <citation type="journal article" date="2021" name="Elife">
        <title>Chloroplast acquisition without the gene transfer in kleptoplastic sea slugs, Plakobranchus ocellatus.</title>
        <authorList>
            <person name="Maeda T."/>
            <person name="Takahashi S."/>
            <person name="Yoshida T."/>
            <person name="Shimamura S."/>
            <person name="Takaki Y."/>
            <person name="Nagai Y."/>
            <person name="Toyoda A."/>
            <person name="Suzuki Y."/>
            <person name="Arimoto A."/>
            <person name="Ishii H."/>
            <person name="Satoh N."/>
            <person name="Nishiyama T."/>
            <person name="Hasebe M."/>
            <person name="Maruyama T."/>
            <person name="Minagawa J."/>
            <person name="Obokata J."/>
            <person name="Shigenobu S."/>
        </authorList>
    </citation>
    <scope>NUCLEOTIDE SEQUENCE [LARGE SCALE GENOMIC DNA]</scope>
</reference>
<comment type="catalytic activity">
    <reaction evidence="9">
        <text>adenosine + H2O + H(+) = inosine + NH4(+)</text>
        <dbReference type="Rhea" id="RHEA:24408"/>
        <dbReference type="ChEBI" id="CHEBI:15377"/>
        <dbReference type="ChEBI" id="CHEBI:15378"/>
        <dbReference type="ChEBI" id="CHEBI:16335"/>
        <dbReference type="ChEBI" id="CHEBI:17596"/>
        <dbReference type="ChEBI" id="CHEBI:28938"/>
        <dbReference type="EC" id="3.5.4.4"/>
    </reaction>
</comment>
<organism evidence="13 14">
    <name type="scientific">Elysia marginata</name>
    <dbReference type="NCBI Taxonomy" id="1093978"/>
    <lineage>
        <taxon>Eukaryota</taxon>
        <taxon>Metazoa</taxon>
        <taxon>Spiralia</taxon>
        <taxon>Lophotrochozoa</taxon>
        <taxon>Mollusca</taxon>
        <taxon>Gastropoda</taxon>
        <taxon>Heterobranchia</taxon>
        <taxon>Euthyneura</taxon>
        <taxon>Panpulmonata</taxon>
        <taxon>Sacoglossa</taxon>
        <taxon>Placobranchoidea</taxon>
        <taxon>Plakobranchidae</taxon>
        <taxon>Elysia</taxon>
    </lineage>
</organism>
<dbReference type="GO" id="GO:0004000">
    <property type="term" value="F:adenosine deaminase activity"/>
    <property type="evidence" value="ECO:0007669"/>
    <property type="project" value="InterPro"/>
</dbReference>
<name>A0AAV4FT97_9GAST</name>
<dbReference type="NCBIfam" id="TIGR01431">
    <property type="entry name" value="adm_rel"/>
    <property type="match status" value="1"/>
</dbReference>
<dbReference type="PANTHER" id="PTHR11409:SF39">
    <property type="entry name" value="ADENOSINE DEAMINASE 2"/>
    <property type="match status" value="1"/>
</dbReference>
<dbReference type="InterPro" id="IPR006330">
    <property type="entry name" value="Ado/ade_deaminase"/>
</dbReference>
<dbReference type="Pfam" id="PF00962">
    <property type="entry name" value="A_deaminase"/>
    <property type="match status" value="1"/>
</dbReference>
<evidence type="ECO:0000256" key="8">
    <source>
        <dbReference type="ARBA" id="ARBA00022801"/>
    </source>
</evidence>
<keyword evidence="10" id="KW-0812">Transmembrane</keyword>
<dbReference type="EC" id="3.5.4.4" evidence="4"/>
<keyword evidence="6" id="KW-0479">Metal-binding</keyword>
<evidence type="ECO:0000256" key="10">
    <source>
        <dbReference type="SAM" id="Phobius"/>
    </source>
</evidence>
<dbReference type="AlphaFoldDB" id="A0AAV4FT97"/>
<protein>
    <recommendedName>
        <fullName evidence="4">adenosine deaminase</fullName>
        <ecNumber evidence="4">3.5.4.4</ecNumber>
    </recommendedName>
</protein>
<evidence type="ECO:0000256" key="9">
    <source>
        <dbReference type="ARBA" id="ARBA00047764"/>
    </source>
</evidence>
<keyword evidence="5" id="KW-0964">Secreted</keyword>
<comment type="subcellular location">
    <subcellularLocation>
        <location evidence="2">Secreted</location>
    </subcellularLocation>
</comment>
<comment type="cofactor">
    <cofactor evidence="1">
        <name>Zn(2+)</name>
        <dbReference type="ChEBI" id="CHEBI:29105"/>
    </cofactor>
</comment>
<evidence type="ECO:0000256" key="4">
    <source>
        <dbReference type="ARBA" id="ARBA00012784"/>
    </source>
</evidence>
<keyword evidence="10" id="KW-0472">Membrane</keyword>
<dbReference type="InterPro" id="IPR006331">
    <property type="entry name" value="ADGF"/>
</dbReference>
<evidence type="ECO:0000256" key="3">
    <source>
        <dbReference type="ARBA" id="ARBA00006083"/>
    </source>
</evidence>
<dbReference type="GO" id="GO:0005615">
    <property type="term" value="C:extracellular space"/>
    <property type="evidence" value="ECO:0007669"/>
    <property type="project" value="InterPro"/>
</dbReference>
<feature type="transmembrane region" description="Helical" evidence="10">
    <location>
        <begin position="16"/>
        <end position="40"/>
    </location>
</feature>
<accession>A0AAV4FT97</accession>
<evidence type="ECO:0000259" key="12">
    <source>
        <dbReference type="Pfam" id="PF08451"/>
    </source>
</evidence>
<dbReference type="GO" id="GO:0006154">
    <property type="term" value="P:adenosine catabolic process"/>
    <property type="evidence" value="ECO:0007669"/>
    <property type="project" value="InterPro"/>
</dbReference>
<evidence type="ECO:0000313" key="14">
    <source>
        <dbReference type="Proteomes" id="UP000762676"/>
    </source>
</evidence>
<comment type="similarity">
    <text evidence="3">Belongs to the metallo-dependent hydrolases superfamily. Adenosine and AMP deaminases family. ADGF subfamily.</text>
</comment>
<evidence type="ECO:0000256" key="2">
    <source>
        <dbReference type="ARBA" id="ARBA00004613"/>
    </source>
</evidence>
<dbReference type="EMBL" id="BMAT01008014">
    <property type="protein sequence ID" value="GFR76254.1"/>
    <property type="molecule type" value="Genomic_DNA"/>
</dbReference>
<dbReference type="Pfam" id="PF08451">
    <property type="entry name" value="A_deaminase_N"/>
    <property type="match status" value="1"/>
</dbReference>
<evidence type="ECO:0000256" key="7">
    <source>
        <dbReference type="ARBA" id="ARBA00022729"/>
    </source>
</evidence>
<dbReference type="FunFam" id="3.20.20.140:FF:000017">
    <property type="entry name" value="Adenosine deaminase 2"/>
    <property type="match status" value="1"/>
</dbReference>
<keyword evidence="7" id="KW-0732">Signal</keyword>